<dbReference type="Ensembl" id="ENSELUT00000013415.3">
    <property type="protein sequence ID" value="ENSELUP00000003800.2"/>
    <property type="gene ID" value="ENSELUG00000004992.3"/>
</dbReference>
<name>A0A3P8XGT6_ESOLU</name>
<dbReference type="GeneTree" id="ENSGT00940000177735"/>
<keyword evidence="2" id="KW-1185">Reference proteome</keyword>
<reference evidence="2" key="1">
    <citation type="journal article" date="2014" name="PLoS ONE">
        <title>The genome and linkage map of the northern pike (Esox lucius): conserved synteny revealed between the salmonid sister group and the Neoteleostei.</title>
        <authorList>
            <person name="Rondeau E.B."/>
            <person name="Minkley D.R."/>
            <person name="Leong J.S."/>
            <person name="Messmer A.M."/>
            <person name="Jantzen J.R."/>
            <person name="von Schalburg K.R."/>
            <person name="Lemon C."/>
            <person name="Bird N.H."/>
            <person name="Koop B.F."/>
        </authorList>
    </citation>
    <scope>NUCLEOTIDE SEQUENCE</scope>
</reference>
<evidence type="ECO:0000313" key="1">
    <source>
        <dbReference type="Ensembl" id="ENSELUP00000003800.2"/>
    </source>
</evidence>
<sequence length="120" mass="13956">YNYNLTGFIYNIISVLSLVPLDIMGNCKLLVYQPDEVMWQVSDQSGSLPCTITTNSTKPIEIRWFVFSEHSYHLVDLDTYSYKYRLEKQALNINSLQANDNITLHRNIDQCDMHIGKYCP</sequence>
<reference evidence="1" key="3">
    <citation type="submission" date="2025-08" db="UniProtKB">
        <authorList>
            <consortium name="Ensembl"/>
        </authorList>
    </citation>
    <scope>IDENTIFICATION</scope>
</reference>
<dbReference type="InParanoid" id="A0A3P8XGT6"/>
<accession>A0A3P8XGT6</accession>
<protein>
    <submittedName>
        <fullName evidence="1">Uncharacterized protein</fullName>
    </submittedName>
</protein>
<proteinExistence type="predicted"/>
<reference evidence="1" key="4">
    <citation type="submission" date="2025-09" db="UniProtKB">
        <authorList>
            <consortium name="Ensembl"/>
        </authorList>
    </citation>
    <scope>IDENTIFICATION</scope>
</reference>
<dbReference type="Bgee" id="ENSELUG00000004992">
    <property type="expression patterns" value="Expressed in head kidney and 13 other cell types or tissues"/>
</dbReference>
<reference evidence="1" key="2">
    <citation type="submission" date="2020-02" db="EMBL/GenBank/DDBJ databases">
        <title>Esox lucius (northern pike) genome, fEsoLuc1, primary haplotype.</title>
        <authorList>
            <person name="Myers G."/>
            <person name="Karagic N."/>
            <person name="Meyer A."/>
            <person name="Pippel M."/>
            <person name="Reichard M."/>
            <person name="Winkler S."/>
            <person name="Tracey A."/>
            <person name="Sims Y."/>
            <person name="Howe K."/>
            <person name="Rhie A."/>
            <person name="Formenti G."/>
            <person name="Durbin R."/>
            <person name="Fedrigo O."/>
            <person name="Jarvis E.D."/>
        </authorList>
    </citation>
    <scope>NUCLEOTIDE SEQUENCE [LARGE SCALE GENOMIC DNA]</scope>
</reference>
<organism evidence="1 2">
    <name type="scientific">Esox lucius</name>
    <name type="common">Northern pike</name>
    <dbReference type="NCBI Taxonomy" id="8010"/>
    <lineage>
        <taxon>Eukaryota</taxon>
        <taxon>Metazoa</taxon>
        <taxon>Chordata</taxon>
        <taxon>Craniata</taxon>
        <taxon>Vertebrata</taxon>
        <taxon>Euteleostomi</taxon>
        <taxon>Actinopterygii</taxon>
        <taxon>Neopterygii</taxon>
        <taxon>Teleostei</taxon>
        <taxon>Protacanthopterygii</taxon>
        <taxon>Esociformes</taxon>
        <taxon>Esocidae</taxon>
        <taxon>Esox</taxon>
    </lineage>
</organism>
<evidence type="ECO:0000313" key="2">
    <source>
        <dbReference type="Proteomes" id="UP000265140"/>
    </source>
</evidence>
<dbReference type="Proteomes" id="UP000265140">
    <property type="component" value="Chromosome 11"/>
</dbReference>
<dbReference type="AlphaFoldDB" id="A0A3P8XGT6"/>
<dbReference type="STRING" id="8010.ENSELUP00000003800"/>